<feature type="domain" description="CTLH" evidence="9">
    <location>
        <begin position="189"/>
        <end position="246"/>
    </location>
</feature>
<sequence>MPPAPTSSSGALILEEPLIRTPYELLRRSHRSAQRQVEKDFNAVQSTLQGILKSMNGSEKTDQGRTNIVSKLDQASERAKGLKRKLVDIQPNAEQPTPLRSRLKYLYKVDPTPSSTAGNGVKAQVEGGMKVDGEMEAAPSAPEPKFGYGMDSTLDRYIVDYLLRTGRMNAAQALAEKQGIESLVDIKLFAELTRIERALVGKRSCSEALAWCGENRGTLKKTKNNLEFTLRLQEFIELCRKRDIPSAIAYSRKNLAGWAGTHMTELQQGMTLLAFGEKTGVGLYRRLYDQSRWEIVRAQFRETFLDLYAQPSQSILSLSLSAGLASLRLPSCVLHQRPRIDMTTASDGKAISDPSRAVPLLPAAPPLHNLESLLSLSTSNSPPTTQHLTTPIGGQPTAPKQDLHEHPEAPVGNVDCPTCGEDMKVLASEVPMSHHVNSTIVCRISGEVMDSLNEPMAFPNGYVYSSKALKEMAKNNFDVVTCPRTRETCAFSRLRKVYIS</sequence>
<dbReference type="InterPro" id="IPR013144">
    <property type="entry name" value="CRA_dom"/>
</dbReference>
<evidence type="ECO:0000259" key="9">
    <source>
        <dbReference type="PROSITE" id="PS50897"/>
    </source>
</evidence>
<keyword evidence="3" id="KW-0963">Cytoplasm</keyword>
<proteinExistence type="inferred from homology"/>
<evidence type="ECO:0000259" key="10">
    <source>
        <dbReference type="PROSITE" id="PS51867"/>
    </source>
</evidence>
<dbReference type="SMART" id="SM00668">
    <property type="entry name" value="CTLH"/>
    <property type="match status" value="1"/>
</dbReference>
<feature type="domain" description="RING-Gid-type" evidence="10">
    <location>
        <begin position="416"/>
        <end position="485"/>
    </location>
</feature>
<dbReference type="GO" id="GO:0043161">
    <property type="term" value="P:proteasome-mediated ubiquitin-dependent protein catabolic process"/>
    <property type="evidence" value="ECO:0007669"/>
    <property type="project" value="InterPro"/>
</dbReference>
<dbReference type="PROSITE" id="PS50896">
    <property type="entry name" value="LISH"/>
    <property type="match status" value="1"/>
</dbReference>
<reference evidence="11 12" key="1">
    <citation type="journal article" date="2024" name="bioRxiv">
        <title>Comparative genomics of Cryptococcus and Kwoniella reveals pathogenesis evolution and contrasting karyotype dynamics via intercentromeric recombination or chromosome fusion.</title>
        <authorList>
            <person name="Coelho M.A."/>
            <person name="David-Palma M."/>
            <person name="Shea T."/>
            <person name="Bowers K."/>
            <person name="McGinley-Smith S."/>
            <person name="Mohammad A.W."/>
            <person name="Gnirke A."/>
            <person name="Yurkov A.M."/>
            <person name="Nowrousian M."/>
            <person name="Sun S."/>
            <person name="Cuomo C.A."/>
            <person name="Heitman J."/>
        </authorList>
    </citation>
    <scope>NUCLEOTIDE SEQUENCE [LARGE SCALE GENOMIC DNA]</scope>
    <source>
        <strain evidence="11 12">CBS 13917</strain>
    </source>
</reference>
<dbReference type="GO" id="GO:0061630">
    <property type="term" value="F:ubiquitin protein ligase activity"/>
    <property type="evidence" value="ECO:0007669"/>
    <property type="project" value="InterPro"/>
</dbReference>
<dbReference type="KEGG" id="kne:92178909"/>
<feature type="region of interest" description="Disordered" evidence="8">
    <location>
        <begin position="374"/>
        <end position="412"/>
    </location>
</feature>
<protein>
    <recommendedName>
        <fullName evidence="13">Macrophage erythroblast attacher</fullName>
    </recommendedName>
</protein>
<dbReference type="EMBL" id="JBCAWK010000003">
    <property type="protein sequence ID" value="KAK8864402.1"/>
    <property type="molecule type" value="Genomic_DNA"/>
</dbReference>
<evidence type="ECO:0000313" key="12">
    <source>
        <dbReference type="Proteomes" id="UP001388673"/>
    </source>
</evidence>
<dbReference type="InterPro" id="IPR024964">
    <property type="entry name" value="CTLH/CRA"/>
</dbReference>
<evidence type="ECO:0000256" key="6">
    <source>
        <dbReference type="ARBA" id="ARBA00022833"/>
    </source>
</evidence>
<keyword evidence="6" id="KW-0862">Zinc</keyword>
<evidence type="ECO:0008006" key="13">
    <source>
        <dbReference type="Google" id="ProtNLM"/>
    </source>
</evidence>
<comment type="similarity">
    <text evidence="2">Belongs to the FYV10 family.</text>
</comment>
<dbReference type="GO" id="GO:0005737">
    <property type="term" value="C:cytoplasm"/>
    <property type="evidence" value="ECO:0007669"/>
    <property type="project" value="UniProtKB-SubCell"/>
</dbReference>
<keyword evidence="4" id="KW-0479">Metal-binding</keyword>
<keyword evidence="5 7" id="KW-0863">Zinc-finger</keyword>
<dbReference type="GO" id="GO:0005634">
    <property type="term" value="C:nucleus"/>
    <property type="evidence" value="ECO:0007669"/>
    <property type="project" value="TreeGrafter"/>
</dbReference>
<gene>
    <name evidence="11" type="ORF">IAR55_001650</name>
</gene>
<dbReference type="GO" id="GO:0034657">
    <property type="term" value="C:GID complex"/>
    <property type="evidence" value="ECO:0007669"/>
    <property type="project" value="TreeGrafter"/>
</dbReference>
<feature type="zinc finger region" description="RING-Gid-type" evidence="7">
    <location>
        <begin position="416"/>
        <end position="485"/>
    </location>
</feature>
<keyword evidence="12" id="KW-1185">Reference proteome</keyword>
<dbReference type="Pfam" id="PF10607">
    <property type="entry name" value="CTLH"/>
    <property type="match status" value="1"/>
</dbReference>
<dbReference type="SUPFAM" id="SSF57850">
    <property type="entry name" value="RING/U-box"/>
    <property type="match status" value="1"/>
</dbReference>
<dbReference type="CDD" id="cd16659">
    <property type="entry name" value="RING-Ubox_Emp"/>
    <property type="match status" value="1"/>
</dbReference>
<feature type="compositionally biased region" description="Low complexity" evidence="8">
    <location>
        <begin position="374"/>
        <end position="385"/>
    </location>
</feature>
<evidence type="ECO:0000256" key="1">
    <source>
        <dbReference type="ARBA" id="ARBA00004496"/>
    </source>
</evidence>
<evidence type="ECO:0000256" key="7">
    <source>
        <dbReference type="PROSITE-ProRule" id="PRU01215"/>
    </source>
</evidence>
<evidence type="ECO:0000256" key="3">
    <source>
        <dbReference type="ARBA" id="ARBA00022490"/>
    </source>
</evidence>
<comment type="subcellular location">
    <subcellularLocation>
        <location evidence="1">Cytoplasm</location>
    </subcellularLocation>
</comment>
<comment type="caution">
    <text evidence="11">The sequence shown here is derived from an EMBL/GenBank/DDBJ whole genome shotgun (WGS) entry which is preliminary data.</text>
</comment>
<accession>A0AAW0Z2Q6</accession>
<evidence type="ECO:0000256" key="5">
    <source>
        <dbReference type="ARBA" id="ARBA00022771"/>
    </source>
</evidence>
<name>A0AAW0Z2Q6_9TREE</name>
<dbReference type="RefSeq" id="XP_066804698.1">
    <property type="nucleotide sequence ID" value="XM_066944775.1"/>
</dbReference>
<dbReference type="InterPro" id="IPR044063">
    <property type="entry name" value="ZF_RING_GID"/>
</dbReference>
<dbReference type="InterPro" id="IPR006595">
    <property type="entry name" value="CTLH_C"/>
</dbReference>
<dbReference type="AlphaFoldDB" id="A0AAW0Z2Q6"/>
<organism evidence="11 12">
    <name type="scientific">Kwoniella newhampshirensis</name>
    <dbReference type="NCBI Taxonomy" id="1651941"/>
    <lineage>
        <taxon>Eukaryota</taxon>
        <taxon>Fungi</taxon>
        <taxon>Dikarya</taxon>
        <taxon>Basidiomycota</taxon>
        <taxon>Agaricomycotina</taxon>
        <taxon>Tremellomycetes</taxon>
        <taxon>Tremellales</taxon>
        <taxon>Cryptococcaceae</taxon>
        <taxon>Kwoniella</taxon>
    </lineage>
</organism>
<dbReference type="GO" id="GO:0008270">
    <property type="term" value="F:zinc ion binding"/>
    <property type="evidence" value="ECO:0007669"/>
    <property type="project" value="UniProtKB-KW"/>
</dbReference>
<evidence type="ECO:0000256" key="2">
    <source>
        <dbReference type="ARBA" id="ARBA00010615"/>
    </source>
</evidence>
<dbReference type="PANTHER" id="PTHR12170">
    <property type="entry name" value="MACROPHAGE ERYTHROBLAST ATTACHER-RELATED"/>
    <property type="match status" value="1"/>
</dbReference>
<dbReference type="PANTHER" id="PTHR12170:SF2">
    <property type="entry name" value="E3 UBIQUITIN-PROTEIN TRANSFERASE MAEA"/>
    <property type="match status" value="1"/>
</dbReference>
<dbReference type="InterPro" id="IPR006594">
    <property type="entry name" value="LisH"/>
</dbReference>
<evidence type="ECO:0000256" key="8">
    <source>
        <dbReference type="SAM" id="MobiDB-lite"/>
    </source>
</evidence>
<evidence type="ECO:0000256" key="4">
    <source>
        <dbReference type="ARBA" id="ARBA00022723"/>
    </source>
</evidence>
<dbReference type="GeneID" id="92178909"/>
<evidence type="ECO:0000313" key="11">
    <source>
        <dbReference type="EMBL" id="KAK8864402.1"/>
    </source>
</evidence>
<dbReference type="PROSITE" id="PS50897">
    <property type="entry name" value="CTLH"/>
    <property type="match status" value="1"/>
</dbReference>
<dbReference type="Proteomes" id="UP001388673">
    <property type="component" value="Unassembled WGS sequence"/>
</dbReference>
<dbReference type="SMART" id="SM00757">
    <property type="entry name" value="CRA"/>
    <property type="match status" value="1"/>
</dbReference>
<dbReference type="PROSITE" id="PS51867">
    <property type="entry name" value="ZF_RING_GID"/>
    <property type="match status" value="1"/>
</dbReference>
<dbReference type="InterPro" id="IPR045098">
    <property type="entry name" value="Fyv10_fam"/>
</dbReference>